<reference evidence="3" key="1">
    <citation type="submission" date="2017-01" db="EMBL/GenBank/DDBJ databases">
        <authorList>
            <person name="Varghese N."/>
            <person name="Submissions S."/>
        </authorList>
    </citation>
    <scope>NUCLEOTIDE SEQUENCE [LARGE SCALE GENOMIC DNA]</scope>
    <source>
        <strain evidence="3">DSM 46698</strain>
    </source>
</reference>
<name>A0A1N7PSN2_9BACT</name>
<dbReference type="Proteomes" id="UP000186026">
    <property type="component" value="Unassembled WGS sequence"/>
</dbReference>
<evidence type="ECO:0000313" key="3">
    <source>
        <dbReference type="Proteomes" id="UP000186026"/>
    </source>
</evidence>
<dbReference type="EMBL" id="FTOP01000020">
    <property type="protein sequence ID" value="SIT13618.1"/>
    <property type="molecule type" value="Genomic_DNA"/>
</dbReference>
<proteinExistence type="predicted"/>
<dbReference type="AlphaFoldDB" id="A0A1N7PSN2"/>
<keyword evidence="1" id="KW-0472">Membrane</keyword>
<evidence type="ECO:0000256" key="1">
    <source>
        <dbReference type="SAM" id="Phobius"/>
    </source>
</evidence>
<keyword evidence="1" id="KW-0812">Transmembrane</keyword>
<protein>
    <submittedName>
        <fullName evidence="2">Uncharacterized protein</fullName>
    </submittedName>
</protein>
<organism evidence="2 3">
    <name type="scientific">Belliella pelovolcani</name>
    <dbReference type="NCBI Taxonomy" id="529505"/>
    <lineage>
        <taxon>Bacteria</taxon>
        <taxon>Pseudomonadati</taxon>
        <taxon>Bacteroidota</taxon>
        <taxon>Cytophagia</taxon>
        <taxon>Cytophagales</taxon>
        <taxon>Cyclobacteriaceae</taxon>
        <taxon>Belliella</taxon>
    </lineage>
</organism>
<sequence length="124" mass="13839">MLLPASVAIPMNLYAFPFVPIPALQRSKFKNIPTPNPLLHHPDPSGHLKLLKLPFVKFAQFVVPFFLLPFSFLLYLVQLVRRGGLYFVPFPPQQLSSPDTSGQLNIFSLILPSLCPSAVLCEPL</sequence>
<keyword evidence="1" id="KW-1133">Transmembrane helix</keyword>
<feature type="transmembrane region" description="Helical" evidence="1">
    <location>
        <begin position="58"/>
        <end position="77"/>
    </location>
</feature>
<keyword evidence="3" id="KW-1185">Reference proteome</keyword>
<evidence type="ECO:0000313" key="2">
    <source>
        <dbReference type="EMBL" id="SIT13618.1"/>
    </source>
</evidence>
<accession>A0A1N7PSN2</accession>
<gene>
    <name evidence="2" type="ORF">SAMN05421761_12020</name>
</gene>